<evidence type="ECO:0000313" key="2">
    <source>
        <dbReference type="EMBL" id="ASG52997.1"/>
    </source>
</evidence>
<organism evidence="2 3">
    <name type="scientific">Salmonella bongori serovar 66:z41:- str. SA19983605</name>
    <dbReference type="NCBI Taxonomy" id="1243617"/>
    <lineage>
        <taxon>Bacteria</taxon>
        <taxon>Pseudomonadati</taxon>
        <taxon>Pseudomonadota</taxon>
        <taxon>Gammaproteobacteria</taxon>
        <taxon>Enterobacterales</taxon>
        <taxon>Enterobacteriaceae</taxon>
        <taxon>Salmonella</taxon>
    </lineage>
</organism>
<dbReference type="OrthoDB" id="9764280at2"/>
<feature type="domain" description="DNA binding HTH" evidence="1">
    <location>
        <begin position="1"/>
        <end position="29"/>
    </location>
</feature>
<dbReference type="EMBL" id="CP022120">
    <property type="protein sequence ID" value="ASG52997.1"/>
    <property type="molecule type" value="Genomic_DNA"/>
</dbReference>
<name>A0A248K4N6_SALBN</name>
<sequence>MAKTDGDRTRAAVMLGISATTLWHKRKEYPLNG</sequence>
<dbReference type="InterPro" id="IPR009057">
    <property type="entry name" value="Homeodomain-like_sf"/>
</dbReference>
<protein>
    <recommendedName>
        <fullName evidence="1">DNA binding HTH domain-containing protein</fullName>
    </recommendedName>
</protein>
<keyword evidence="3" id="KW-1185">Reference proteome</keyword>
<evidence type="ECO:0000259" key="1">
    <source>
        <dbReference type="Pfam" id="PF02954"/>
    </source>
</evidence>
<dbReference type="AlphaFoldDB" id="A0A248K4N6"/>
<reference evidence="2 3" key="1">
    <citation type="submission" date="2017-06" db="EMBL/GenBank/DDBJ databases">
        <title>Salmonella reference genomes for public health.</title>
        <authorList>
            <person name="Robertson J."/>
            <person name="Yoshida C."/>
            <person name="Gurnik S."/>
            <person name="Nash J."/>
        </authorList>
    </citation>
    <scope>NUCLEOTIDE SEQUENCE [LARGE SCALE GENOMIC DNA]</scope>
    <source>
        <strain evidence="2 3">SA19983605</strain>
    </source>
</reference>
<dbReference type="InterPro" id="IPR002197">
    <property type="entry name" value="HTH_Fis"/>
</dbReference>
<dbReference type="GeneID" id="44983144"/>
<proteinExistence type="predicted"/>
<dbReference type="Pfam" id="PF02954">
    <property type="entry name" value="HTH_8"/>
    <property type="match status" value="1"/>
</dbReference>
<dbReference type="Proteomes" id="UP000197991">
    <property type="component" value="Chromosome"/>
</dbReference>
<accession>A0A248K4N6</accession>
<dbReference type="RefSeq" id="WP_079774305.1">
    <property type="nucleotide sequence ID" value="NZ_CP022120.1"/>
</dbReference>
<dbReference type="GO" id="GO:0043565">
    <property type="term" value="F:sequence-specific DNA binding"/>
    <property type="evidence" value="ECO:0007669"/>
    <property type="project" value="InterPro"/>
</dbReference>
<dbReference type="Gene3D" id="1.10.10.60">
    <property type="entry name" value="Homeodomain-like"/>
    <property type="match status" value="1"/>
</dbReference>
<evidence type="ECO:0000313" key="3">
    <source>
        <dbReference type="Proteomes" id="UP000197991"/>
    </source>
</evidence>
<gene>
    <name evidence="2" type="ORF">LFZ56_01200</name>
</gene>
<dbReference type="SUPFAM" id="SSF46689">
    <property type="entry name" value="Homeodomain-like"/>
    <property type="match status" value="1"/>
</dbReference>